<sequence>MVQSSPTDKAPCSSRDRKDQAKGRSAYCLFPRPPNKRSPFGASVLGFERCRGCESAWPTWTESSVMHGSNLTHSGLGSLKLFSFNKLCSLFVVHIPLEYGSGDQNGNIRILVRGWIRKLSLQAYLTKLDTLFATPSVQAPD</sequence>
<organism evidence="2">
    <name type="scientific">Panicum hallii</name>
    <dbReference type="NCBI Taxonomy" id="206008"/>
    <lineage>
        <taxon>Eukaryota</taxon>
        <taxon>Viridiplantae</taxon>
        <taxon>Streptophyta</taxon>
        <taxon>Embryophyta</taxon>
        <taxon>Tracheophyta</taxon>
        <taxon>Spermatophyta</taxon>
        <taxon>Magnoliopsida</taxon>
        <taxon>Liliopsida</taxon>
        <taxon>Poales</taxon>
        <taxon>Poaceae</taxon>
        <taxon>PACMAD clade</taxon>
        <taxon>Panicoideae</taxon>
        <taxon>Panicodae</taxon>
        <taxon>Paniceae</taxon>
        <taxon>Panicinae</taxon>
        <taxon>Panicum</taxon>
        <taxon>Panicum sect. Panicum</taxon>
    </lineage>
</organism>
<gene>
    <name evidence="2" type="ORF">PAHAL_1G321200</name>
</gene>
<evidence type="ECO:0000313" key="2">
    <source>
        <dbReference type="EMBL" id="PAN07271.2"/>
    </source>
</evidence>
<feature type="region of interest" description="Disordered" evidence="1">
    <location>
        <begin position="1"/>
        <end position="23"/>
    </location>
</feature>
<accession>A0A2S3GRF0</accession>
<dbReference type="AlphaFoldDB" id="A0A2S3GRF0"/>
<evidence type="ECO:0000256" key="1">
    <source>
        <dbReference type="SAM" id="MobiDB-lite"/>
    </source>
</evidence>
<dbReference type="Proteomes" id="UP000243499">
    <property type="component" value="Chromosome 1"/>
</dbReference>
<protein>
    <submittedName>
        <fullName evidence="2">Uncharacterized protein</fullName>
    </submittedName>
</protein>
<name>A0A2S3GRF0_9POAL</name>
<proteinExistence type="predicted"/>
<dbReference type="Gramene" id="PAN07271">
    <property type="protein sequence ID" value="PAN07271"/>
    <property type="gene ID" value="PAHAL_1G321200"/>
</dbReference>
<reference evidence="2" key="1">
    <citation type="submission" date="2018-04" db="EMBL/GenBank/DDBJ databases">
        <title>WGS assembly of Panicum hallii.</title>
        <authorList>
            <person name="Lovell J."/>
            <person name="Jenkins J."/>
            <person name="Lowry D."/>
            <person name="Mamidi S."/>
            <person name="Sreedasyam A."/>
            <person name="Weng X."/>
            <person name="Barry K."/>
            <person name="Bonette J."/>
            <person name="Campitelli B."/>
            <person name="Daum C."/>
            <person name="Gordon S."/>
            <person name="Gould B."/>
            <person name="Lipzen A."/>
            <person name="Macqueen A."/>
            <person name="Palacio-Mejia J."/>
            <person name="Plott C."/>
            <person name="Shakirov E."/>
            <person name="Shu S."/>
            <person name="Yoshinaga Y."/>
            <person name="Zane M."/>
            <person name="Rokhsar D."/>
            <person name="Grimwood J."/>
            <person name="Schmutz J."/>
            <person name="Juenger T."/>
        </authorList>
    </citation>
    <scope>NUCLEOTIDE SEQUENCE [LARGE SCALE GENOMIC DNA]</scope>
    <source>
        <strain evidence="2">FIL2</strain>
    </source>
</reference>
<dbReference type="EMBL" id="CM008046">
    <property type="protein sequence ID" value="PAN07271.2"/>
    <property type="molecule type" value="Genomic_DNA"/>
</dbReference>